<dbReference type="SMART" id="SM00947">
    <property type="entry name" value="Pro_CA"/>
    <property type="match status" value="1"/>
</dbReference>
<comment type="cofactor">
    <cofactor evidence="4">
        <name>Zn(2+)</name>
        <dbReference type="ChEBI" id="CHEBI:29105"/>
    </cofactor>
    <text evidence="4">Binds 1 zinc ion per subunit.</text>
</comment>
<dbReference type="GO" id="GO:0004089">
    <property type="term" value="F:carbonate dehydratase activity"/>
    <property type="evidence" value="ECO:0007669"/>
    <property type="project" value="UniProtKB-UniRule"/>
</dbReference>
<dbReference type="GO" id="GO:0008270">
    <property type="term" value="F:zinc ion binding"/>
    <property type="evidence" value="ECO:0007669"/>
    <property type="project" value="UniProtKB-UniRule"/>
</dbReference>
<dbReference type="EMBL" id="JAGSXJ010000048">
    <property type="protein sequence ID" value="KAH6661955.1"/>
    <property type="molecule type" value="Genomic_DNA"/>
</dbReference>
<feature type="binding site" evidence="4">
    <location>
        <position position="99"/>
    </location>
    <ligand>
        <name>Zn(2+)</name>
        <dbReference type="ChEBI" id="CHEBI:29105"/>
    </ligand>
</feature>
<keyword evidence="5" id="KW-0456">Lyase</keyword>
<feature type="binding site" evidence="4">
    <location>
        <position position="44"/>
    </location>
    <ligand>
        <name>Zn(2+)</name>
        <dbReference type="ChEBI" id="CHEBI:29105"/>
    </ligand>
</feature>
<evidence type="ECO:0000256" key="1">
    <source>
        <dbReference type="ARBA" id="ARBA00006217"/>
    </source>
</evidence>
<keyword evidence="2 4" id="KW-0479">Metal-binding</keyword>
<organism evidence="6 7">
    <name type="scientific">Plectosphaerella plurivora</name>
    <dbReference type="NCBI Taxonomy" id="936078"/>
    <lineage>
        <taxon>Eukaryota</taxon>
        <taxon>Fungi</taxon>
        <taxon>Dikarya</taxon>
        <taxon>Ascomycota</taxon>
        <taxon>Pezizomycotina</taxon>
        <taxon>Sordariomycetes</taxon>
        <taxon>Hypocreomycetidae</taxon>
        <taxon>Glomerellales</taxon>
        <taxon>Plectosphaerellaceae</taxon>
        <taxon>Plectosphaerella</taxon>
    </lineage>
</organism>
<evidence type="ECO:0000256" key="3">
    <source>
        <dbReference type="ARBA" id="ARBA00022833"/>
    </source>
</evidence>
<dbReference type="AlphaFoldDB" id="A0A9P8V109"/>
<evidence type="ECO:0000313" key="6">
    <source>
        <dbReference type="EMBL" id="KAH6661955.1"/>
    </source>
</evidence>
<feature type="binding site" evidence="4">
    <location>
        <position position="96"/>
    </location>
    <ligand>
        <name>Zn(2+)</name>
        <dbReference type="ChEBI" id="CHEBI:29105"/>
    </ligand>
</feature>
<dbReference type="InterPro" id="IPR036874">
    <property type="entry name" value="Carbonic_anhydrase_sf"/>
</dbReference>
<accession>A0A9P8V109</accession>
<dbReference type="Pfam" id="PF00484">
    <property type="entry name" value="Pro_CA"/>
    <property type="match status" value="1"/>
</dbReference>
<keyword evidence="3 4" id="KW-0862">Zinc</keyword>
<sequence>MAEQQFEELLRRNRASLPAHQPPPRMKDIVSIPSLPGALCILTCSDARVDPTQFLGLTPPEALVIRNAGARAVDALRSLEVMSSIHPIDLIVVVHHTDCGGLFTNEDEVRAKMSARAPIHANSIQDKCFGTFNESLDESIREDVTILQNWAFRSTTQVVGYALDIETGVMRRV</sequence>
<comment type="catalytic activity">
    <reaction evidence="5">
        <text>hydrogencarbonate + H(+) = CO2 + H2O</text>
        <dbReference type="Rhea" id="RHEA:10748"/>
        <dbReference type="ChEBI" id="CHEBI:15377"/>
        <dbReference type="ChEBI" id="CHEBI:15378"/>
        <dbReference type="ChEBI" id="CHEBI:16526"/>
        <dbReference type="ChEBI" id="CHEBI:17544"/>
        <dbReference type="EC" id="4.2.1.1"/>
    </reaction>
</comment>
<dbReference type="EC" id="4.2.1.1" evidence="5"/>
<dbReference type="Gene3D" id="3.40.1050.10">
    <property type="entry name" value="Carbonic anhydrase"/>
    <property type="match status" value="1"/>
</dbReference>
<dbReference type="PANTHER" id="PTHR43175">
    <property type="entry name" value="CARBONIC ANHYDRASE"/>
    <property type="match status" value="1"/>
</dbReference>
<dbReference type="CDD" id="cd03379">
    <property type="entry name" value="beta_CA_cladeD"/>
    <property type="match status" value="1"/>
</dbReference>
<evidence type="ECO:0000313" key="7">
    <source>
        <dbReference type="Proteomes" id="UP000770015"/>
    </source>
</evidence>
<comment type="function">
    <text evidence="5">Reversible hydration of carbon dioxide.</text>
</comment>
<evidence type="ECO:0000256" key="2">
    <source>
        <dbReference type="ARBA" id="ARBA00022723"/>
    </source>
</evidence>
<proteinExistence type="inferred from homology"/>
<dbReference type="OrthoDB" id="10248475at2759"/>
<keyword evidence="7" id="KW-1185">Reference proteome</keyword>
<feature type="binding site" evidence="4">
    <location>
        <position position="46"/>
    </location>
    <ligand>
        <name>Zn(2+)</name>
        <dbReference type="ChEBI" id="CHEBI:29105"/>
    </ligand>
</feature>
<gene>
    <name evidence="6" type="ORF">F5X68DRAFT_115321</name>
</gene>
<feature type="non-terminal residue" evidence="6">
    <location>
        <position position="1"/>
    </location>
</feature>
<comment type="similarity">
    <text evidence="1 5">Belongs to the beta-class carbonic anhydrase family.</text>
</comment>
<name>A0A9P8V109_9PEZI</name>
<dbReference type="Proteomes" id="UP000770015">
    <property type="component" value="Unassembled WGS sequence"/>
</dbReference>
<reference evidence="6" key="1">
    <citation type="journal article" date="2021" name="Nat. Commun.">
        <title>Genetic determinants of endophytism in the Arabidopsis root mycobiome.</title>
        <authorList>
            <person name="Mesny F."/>
            <person name="Miyauchi S."/>
            <person name="Thiergart T."/>
            <person name="Pickel B."/>
            <person name="Atanasova L."/>
            <person name="Karlsson M."/>
            <person name="Huettel B."/>
            <person name="Barry K.W."/>
            <person name="Haridas S."/>
            <person name="Chen C."/>
            <person name="Bauer D."/>
            <person name="Andreopoulos W."/>
            <person name="Pangilinan J."/>
            <person name="LaButti K."/>
            <person name="Riley R."/>
            <person name="Lipzen A."/>
            <person name="Clum A."/>
            <person name="Drula E."/>
            <person name="Henrissat B."/>
            <person name="Kohler A."/>
            <person name="Grigoriev I.V."/>
            <person name="Martin F.M."/>
            <person name="Hacquard S."/>
        </authorList>
    </citation>
    <scope>NUCLEOTIDE SEQUENCE</scope>
    <source>
        <strain evidence="6">MPI-SDFR-AT-0117</strain>
    </source>
</reference>
<comment type="caution">
    <text evidence="6">The sequence shown here is derived from an EMBL/GenBank/DDBJ whole genome shotgun (WGS) entry which is preliminary data.</text>
</comment>
<evidence type="ECO:0000256" key="4">
    <source>
        <dbReference type="PIRSR" id="PIRSR601765-1"/>
    </source>
</evidence>
<protein>
    <recommendedName>
        <fullName evidence="5">Carbonic anhydrase</fullName>
        <ecNumber evidence="5">4.2.1.1</ecNumber>
    </recommendedName>
    <alternativeName>
        <fullName evidence="5">Carbonate dehydratase</fullName>
    </alternativeName>
</protein>
<evidence type="ECO:0000256" key="5">
    <source>
        <dbReference type="RuleBase" id="RU003956"/>
    </source>
</evidence>
<dbReference type="InterPro" id="IPR001765">
    <property type="entry name" value="Carbonic_anhydrase"/>
</dbReference>
<dbReference type="PANTHER" id="PTHR43175:SF3">
    <property type="entry name" value="CARBON DISULFIDE HYDROLASE"/>
    <property type="match status" value="1"/>
</dbReference>
<dbReference type="SUPFAM" id="SSF53056">
    <property type="entry name" value="beta-carbonic anhydrase, cab"/>
    <property type="match status" value="1"/>
</dbReference>